<dbReference type="AlphaFoldDB" id="A0A4S8MAF4"/>
<evidence type="ECO:0000256" key="2">
    <source>
        <dbReference type="SAM" id="MobiDB-lite"/>
    </source>
</evidence>
<evidence type="ECO:0000313" key="4">
    <source>
        <dbReference type="Proteomes" id="UP000297245"/>
    </source>
</evidence>
<feature type="region of interest" description="Disordered" evidence="2">
    <location>
        <begin position="77"/>
        <end position="217"/>
    </location>
</feature>
<feature type="compositionally biased region" description="Basic residues" evidence="2">
    <location>
        <begin position="613"/>
        <end position="627"/>
    </location>
</feature>
<sequence length="634" mass="71896">MPRRRCTQTKPKQKQKRGNKGYFLGAPLDLLEPYAEKYFKSVGHRSNFWAEFRGEWDTTYPSNLTEEEIERVEEIKLKYNLEPKVKTKRAVTPNEDTDETDDEDDEGGDDDGEGDTGEKVTSTVANADPKVSANPDASMDPDAPVANASVNPNASDTSPTDTDPPNIPDTGPITASTSGEASNVKKKSKAKQKEPVVTKKRKRQDTRTEEENVLLARAATPEKLRSWFSNRSTKEKNNRQKDLEDLVTALNKQALGSPPRLATDYRFYQTHPDFQDKASKEYYKRYPKDGNFHKDHLKNYGMVARSLFEKESAEVKKRIRAEAQEEYENALEAYAKKSALDIFDTSDKDLLERRRVQMAPLLQNFLQGIGKARQTKISMVIMGESLSDEEDKIFTSSVQVGATPGENPKRFHEWDPYGFKMLHVKSFAEFFRACVRLEKGLEATPPTYSKSRLQEAESIPTPSIPEIVTEKDEEEDHGNGDKGKDVKGKGKAKATTSKKRKRQEDETADSDSDDSPDLDDSEEEEEDNRVKNRRRESTPPVTPKLKKTWKIEKELQAELSAMSNRERRLRMRDLSTMGKDDFWRANVDAKNRAMMNSVGATQAARELEEMVKRSKAKKGAVKPKPKPKPTVEIV</sequence>
<feature type="compositionally biased region" description="Acidic residues" evidence="2">
    <location>
        <begin position="95"/>
        <end position="115"/>
    </location>
</feature>
<accession>A0A4S8MAF4</accession>
<feature type="compositionally biased region" description="Basic residues" evidence="2">
    <location>
        <begin position="1"/>
        <end position="19"/>
    </location>
</feature>
<proteinExistence type="predicted"/>
<organism evidence="3 4">
    <name type="scientific">Dendrothele bispora (strain CBS 962.96)</name>
    <dbReference type="NCBI Taxonomy" id="1314807"/>
    <lineage>
        <taxon>Eukaryota</taxon>
        <taxon>Fungi</taxon>
        <taxon>Dikarya</taxon>
        <taxon>Basidiomycota</taxon>
        <taxon>Agaricomycotina</taxon>
        <taxon>Agaricomycetes</taxon>
        <taxon>Agaricomycetidae</taxon>
        <taxon>Agaricales</taxon>
        <taxon>Agaricales incertae sedis</taxon>
        <taxon>Dendrothele</taxon>
    </lineage>
</organism>
<dbReference type="EMBL" id="ML179124">
    <property type="protein sequence ID" value="THU99181.1"/>
    <property type="molecule type" value="Genomic_DNA"/>
</dbReference>
<keyword evidence="4" id="KW-1185">Reference proteome</keyword>
<feature type="compositionally biased region" description="Acidic residues" evidence="2">
    <location>
        <begin position="506"/>
        <end position="527"/>
    </location>
</feature>
<feature type="compositionally biased region" description="Basic and acidic residues" evidence="2">
    <location>
        <begin position="477"/>
        <end position="488"/>
    </location>
</feature>
<evidence type="ECO:0000256" key="1">
    <source>
        <dbReference type="SAM" id="Coils"/>
    </source>
</evidence>
<feature type="compositionally biased region" description="Basic residues" evidence="2">
    <location>
        <begin position="489"/>
        <end position="501"/>
    </location>
</feature>
<gene>
    <name evidence="3" type="ORF">K435DRAFT_795190</name>
</gene>
<dbReference type="Proteomes" id="UP000297245">
    <property type="component" value="Unassembled WGS sequence"/>
</dbReference>
<feature type="compositionally biased region" description="Low complexity" evidence="2">
    <location>
        <begin position="141"/>
        <end position="174"/>
    </location>
</feature>
<dbReference type="OrthoDB" id="3028129at2759"/>
<feature type="region of interest" description="Disordered" evidence="2">
    <location>
        <begin position="613"/>
        <end position="634"/>
    </location>
</feature>
<feature type="coiled-coil region" evidence="1">
    <location>
        <begin position="313"/>
        <end position="340"/>
    </location>
</feature>
<feature type="region of interest" description="Disordered" evidence="2">
    <location>
        <begin position="1"/>
        <end position="21"/>
    </location>
</feature>
<keyword evidence="1" id="KW-0175">Coiled coil</keyword>
<name>A0A4S8MAF4_DENBC</name>
<feature type="region of interest" description="Disordered" evidence="2">
    <location>
        <begin position="447"/>
        <end position="547"/>
    </location>
</feature>
<feature type="non-terminal residue" evidence="3">
    <location>
        <position position="634"/>
    </location>
</feature>
<protein>
    <submittedName>
        <fullName evidence="3">Uncharacterized protein</fullName>
    </submittedName>
</protein>
<evidence type="ECO:0000313" key="3">
    <source>
        <dbReference type="EMBL" id="THU99181.1"/>
    </source>
</evidence>
<reference evidence="3 4" key="1">
    <citation type="journal article" date="2019" name="Nat. Ecol. Evol.">
        <title>Megaphylogeny resolves global patterns of mushroom evolution.</title>
        <authorList>
            <person name="Varga T."/>
            <person name="Krizsan K."/>
            <person name="Foldi C."/>
            <person name="Dima B."/>
            <person name="Sanchez-Garcia M."/>
            <person name="Sanchez-Ramirez S."/>
            <person name="Szollosi G.J."/>
            <person name="Szarkandi J.G."/>
            <person name="Papp V."/>
            <person name="Albert L."/>
            <person name="Andreopoulos W."/>
            <person name="Angelini C."/>
            <person name="Antonin V."/>
            <person name="Barry K.W."/>
            <person name="Bougher N.L."/>
            <person name="Buchanan P."/>
            <person name="Buyck B."/>
            <person name="Bense V."/>
            <person name="Catcheside P."/>
            <person name="Chovatia M."/>
            <person name="Cooper J."/>
            <person name="Damon W."/>
            <person name="Desjardin D."/>
            <person name="Finy P."/>
            <person name="Geml J."/>
            <person name="Haridas S."/>
            <person name="Hughes K."/>
            <person name="Justo A."/>
            <person name="Karasinski D."/>
            <person name="Kautmanova I."/>
            <person name="Kiss B."/>
            <person name="Kocsube S."/>
            <person name="Kotiranta H."/>
            <person name="LaButti K.M."/>
            <person name="Lechner B.E."/>
            <person name="Liimatainen K."/>
            <person name="Lipzen A."/>
            <person name="Lukacs Z."/>
            <person name="Mihaltcheva S."/>
            <person name="Morgado L.N."/>
            <person name="Niskanen T."/>
            <person name="Noordeloos M.E."/>
            <person name="Ohm R.A."/>
            <person name="Ortiz-Santana B."/>
            <person name="Ovrebo C."/>
            <person name="Racz N."/>
            <person name="Riley R."/>
            <person name="Savchenko A."/>
            <person name="Shiryaev A."/>
            <person name="Soop K."/>
            <person name="Spirin V."/>
            <person name="Szebenyi C."/>
            <person name="Tomsovsky M."/>
            <person name="Tulloss R.E."/>
            <person name="Uehling J."/>
            <person name="Grigoriev I.V."/>
            <person name="Vagvolgyi C."/>
            <person name="Papp T."/>
            <person name="Martin F.M."/>
            <person name="Miettinen O."/>
            <person name="Hibbett D.S."/>
            <person name="Nagy L.G."/>
        </authorList>
    </citation>
    <scope>NUCLEOTIDE SEQUENCE [LARGE SCALE GENOMIC DNA]</scope>
    <source>
        <strain evidence="3 4">CBS 962.96</strain>
    </source>
</reference>